<keyword evidence="2" id="KW-0808">Transferase</keyword>
<dbReference type="InterPro" id="IPR002575">
    <property type="entry name" value="Aminoglycoside_PTrfase"/>
</dbReference>
<dbReference type="AlphaFoldDB" id="A0A0G4P7C4"/>
<dbReference type="Gene3D" id="3.90.1200.10">
    <property type="match status" value="1"/>
</dbReference>
<gene>
    <name evidence="2" type="ORF">PCAMFM013_S007g000224</name>
</gene>
<feature type="domain" description="Aminoglycoside phosphotransferase" evidence="1">
    <location>
        <begin position="79"/>
        <end position="264"/>
    </location>
</feature>
<dbReference type="InterPro" id="IPR051678">
    <property type="entry name" value="AGP_Transferase"/>
</dbReference>
<evidence type="ECO:0000313" key="2">
    <source>
        <dbReference type="EMBL" id="CRL22243.1"/>
    </source>
</evidence>
<dbReference type="GO" id="GO:0016301">
    <property type="term" value="F:kinase activity"/>
    <property type="evidence" value="ECO:0007669"/>
    <property type="project" value="UniProtKB-KW"/>
</dbReference>
<dbReference type="PANTHER" id="PTHR21310:SF54">
    <property type="entry name" value="AMINOGLYCOSIDE PHOSPHOTRANSFERASE DOMAIN-CONTAINING PROTEIN"/>
    <property type="match status" value="1"/>
</dbReference>
<dbReference type="PANTHER" id="PTHR21310">
    <property type="entry name" value="AMINOGLYCOSIDE PHOSPHOTRANSFERASE-RELATED-RELATED"/>
    <property type="match status" value="1"/>
</dbReference>
<evidence type="ECO:0000313" key="3">
    <source>
        <dbReference type="Proteomes" id="UP000053732"/>
    </source>
</evidence>
<dbReference type="STRING" id="1429867.A0A0G4P7C4"/>
<keyword evidence="3" id="KW-1185">Reference proteome</keyword>
<dbReference type="InterPro" id="IPR011009">
    <property type="entry name" value="Kinase-like_dom_sf"/>
</dbReference>
<accession>A0A0G4P7C4</accession>
<dbReference type="Pfam" id="PF01636">
    <property type="entry name" value="APH"/>
    <property type="match status" value="1"/>
</dbReference>
<dbReference type="Proteomes" id="UP000053732">
    <property type="component" value="Unassembled WGS sequence"/>
</dbReference>
<keyword evidence="2" id="KW-0418">Kinase</keyword>
<evidence type="ECO:0000259" key="1">
    <source>
        <dbReference type="Pfam" id="PF01636"/>
    </source>
</evidence>
<name>A0A0G4P7C4_PENC3</name>
<protein>
    <submittedName>
        <fullName evidence="2">Protein kinase-like domain</fullName>
    </submittedName>
</protein>
<organism evidence="2 3">
    <name type="scientific">Penicillium camemberti (strain FM 013)</name>
    <dbReference type="NCBI Taxonomy" id="1429867"/>
    <lineage>
        <taxon>Eukaryota</taxon>
        <taxon>Fungi</taxon>
        <taxon>Dikarya</taxon>
        <taxon>Ascomycota</taxon>
        <taxon>Pezizomycotina</taxon>
        <taxon>Eurotiomycetes</taxon>
        <taxon>Eurotiomycetidae</taxon>
        <taxon>Eurotiales</taxon>
        <taxon>Aspergillaceae</taxon>
        <taxon>Penicillium</taxon>
    </lineage>
</organism>
<sequence length="291" mass="32955">MSTTPQSLNPKPRLNVHYLAPGFSLTPPETVDELCRDKSNLIFCHGVTIVKLSPEVVVKIGAQVNFLEAKNMIYIGQNTEIPVPKVFACYTNGPINRDPDDYGGLYDTYIFMSFIDGNTLHTAWDTYDVATKTRISTQLTGYIQEMRDLASDGYIGSLDHGPVADHCLSTSLNKGPFNSEGDFNEAILDTYQKSAPKRHIGSFLNGMLPGSHSILFTHGDLRPQNIMVRDGNVVAIIDWELSGWYPEYWEFAKALLIWGWQSDWTDYVVRILKPYHAEYFMHCFLMEKLLI</sequence>
<dbReference type="CDD" id="cd05120">
    <property type="entry name" value="APH_ChoK_like"/>
    <property type="match status" value="1"/>
</dbReference>
<proteinExistence type="predicted"/>
<dbReference type="EMBL" id="HG793140">
    <property type="protein sequence ID" value="CRL22243.1"/>
    <property type="molecule type" value="Genomic_DNA"/>
</dbReference>
<dbReference type="SUPFAM" id="SSF56112">
    <property type="entry name" value="Protein kinase-like (PK-like)"/>
    <property type="match status" value="1"/>
</dbReference>
<reference evidence="2 3" key="1">
    <citation type="journal article" date="2014" name="Nat. Commun.">
        <title>Multiple recent horizontal transfers of a large genomic region in cheese making fungi.</title>
        <authorList>
            <person name="Cheeseman K."/>
            <person name="Ropars J."/>
            <person name="Renault P."/>
            <person name="Dupont J."/>
            <person name="Gouzy J."/>
            <person name="Branca A."/>
            <person name="Abraham A.L."/>
            <person name="Ceppi M."/>
            <person name="Conseiller E."/>
            <person name="Debuchy R."/>
            <person name="Malagnac F."/>
            <person name="Goarin A."/>
            <person name="Silar P."/>
            <person name="Lacoste S."/>
            <person name="Sallet E."/>
            <person name="Bensimon A."/>
            <person name="Giraud T."/>
            <person name="Brygoo Y."/>
        </authorList>
    </citation>
    <scope>NUCLEOTIDE SEQUENCE [LARGE SCALE GENOMIC DNA]</scope>
    <source>
        <strain evidence="3">FM 013</strain>
    </source>
</reference>